<name>A0A2H0TLN5_9BACT</name>
<dbReference type="GO" id="GO:0016903">
    <property type="term" value="F:oxidoreductase activity, acting on the aldehyde or oxo group of donors"/>
    <property type="evidence" value="ECO:0007669"/>
    <property type="project" value="InterPro"/>
</dbReference>
<dbReference type="InterPro" id="IPR052198">
    <property type="entry name" value="IorB_Oxidoreductase"/>
</dbReference>
<keyword evidence="1" id="KW-0560">Oxidoreductase</keyword>
<feature type="domain" description="Pyruvate/ketoisovalerate oxidoreductase catalytic" evidence="2">
    <location>
        <begin position="16"/>
        <end position="193"/>
    </location>
</feature>
<dbReference type="Proteomes" id="UP000228508">
    <property type="component" value="Unassembled WGS sequence"/>
</dbReference>
<dbReference type="PANTHER" id="PTHR43854:SF1">
    <property type="entry name" value="INDOLEPYRUVATE OXIDOREDUCTASE SUBUNIT IORB"/>
    <property type="match status" value="1"/>
</dbReference>
<evidence type="ECO:0000259" key="2">
    <source>
        <dbReference type="Pfam" id="PF01558"/>
    </source>
</evidence>
<reference evidence="4" key="1">
    <citation type="submission" date="2017-09" db="EMBL/GenBank/DDBJ databases">
        <title>Depth-based differentiation of microbial function through sediment-hosted aquifers and enrichment of novel symbionts in the deep terrestrial subsurface.</title>
        <authorList>
            <person name="Probst A.J."/>
            <person name="Ladd B."/>
            <person name="Jarett J.K."/>
            <person name="Geller-Mcgrath D.E."/>
            <person name="Sieber C.M.K."/>
            <person name="Emerson J.B."/>
            <person name="Anantharaman K."/>
            <person name="Thomas B.C."/>
            <person name="Malmstrom R."/>
            <person name="Stieglmeier M."/>
            <person name="Klingl A."/>
            <person name="Woyke T."/>
            <person name="Ryan C.M."/>
            <person name="Banfield J.F."/>
        </authorList>
    </citation>
    <scope>NUCLEOTIDE SEQUENCE [LARGE SCALE GENOMIC DNA]</scope>
</reference>
<organism evidence="3 4">
    <name type="scientific">Candidatus Nealsonbacteria bacterium CG10_big_fil_rev_8_21_14_0_10_36_23</name>
    <dbReference type="NCBI Taxonomy" id="1974709"/>
    <lineage>
        <taxon>Bacteria</taxon>
        <taxon>Candidatus Nealsoniibacteriota</taxon>
    </lineage>
</organism>
<dbReference type="InterPro" id="IPR002869">
    <property type="entry name" value="Pyrv_flavodox_OxRed_cen"/>
</dbReference>
<dbReference type="SUPFAM" id="SSF53323">
    <property type="entry name" value="Pyruvate-ferredoxin oxidoreductase, PFOR, domain III"/>
    <property type="match status" value="1"/>
</dbReference>
<gene>
    <name evidence="3" type="ORF">COV26_00485</name>
</gene>
<evidence type="ECO:0000313" key="3">
    <source>
        <dbReference type="EMBL" id="PIR73068.1"/>
    </source>
</evidence>
<dbReference type="EMBL" id="PFCH01000009">
    <property type="protein sequence ID" value="PIR73068.1"/>
    <property type="molecule type" value="Genomic_DNA"/>
</dbReference>
<keyword evidence="3" id="KW-0670">Pyruvate</keyword>
<evidence type="ECO:0000313" key="4">
    <source>
        <dbReference type="Proteomes" id="UP000228508"/>
    </source>
</evidence>
<proteinExistence type="predicted"/>
<dbReference type="InterPro" id="IPR019752">
    <property type="entry name" value="Pyrv/ketoisovalerate_OxRed_cat"/>
</dbReference>
<evidence type="ECO:0000256" key="1">
    <source>
        <dbReference type="ARBA" id="ARBA00023002"/>
    </source>
</evidence>
<protein>
    <submittedName>
        <fullName evidence="3">Indolepyruvate oxidoreductase</fullName>
    </submittedName>
</protein>
<comment type="caution">
    <text evidence="3">The sequence shown here is derived from an EMBL/GenBank/DDBJ whole genome shotgun (WGS) entry which is preliminary data.</text>
</comment>
<accession>A0A2H0TLN5</accession>
<dbReference type="AlphaFoldDB" id="A0A2H0TLN5"/>
<dbReference type="Pfam" id="PF01558">
    <property type="entry name" value="POR"/>
    <property type="match status" value="1"/>
</dbReference>
<dbReference type="Gene3D" id="3.40.920.10">
    <property type="entry name" value="Pyruvate-ferredoxin oxidoreductase, PFOR, domain III"/>
    <property type="match status" value="1"/>
</dbReference>
<dbReference type="PANTHER" id="PTHR43854">
    <property type="entry name" value="INDOLEPYRUVATE OXIDOREDUCTASE SUBUNIT IORB"/>
    <property type="match status" value="1"/>
</dbReference>
<sequence length="197" mass="21664">MKKRLNQFNIVIIGTGGQGLITLLQVLAEAALLEGYDVKTSELHGLSQRGGSVEVHIRFGNRIFSPLVKQGGANLIISLETQESIKACYYSSQKAKTIFLVNNFIIPIPEAKLLTINQISKTLKNFSQKIILVPASNICQKELGTNVTSGVYLLSLAAFKNLIPLKPKSILEAIKKIIPKNYLDINLKTFKLASKNV</sequence>